<evidence type="ECO:0000313" key="2">
    <source>
        <dbReference type="EMBL" id="KAL3770474.1"/>
    </source>
</evidence>
<gene>
    <name evidence="2" type="ORF">ACHAW5_006653</name>
</gene>
<reference evidence="2 3" key="1">
    <citation type="submission" date="2024-10" db="EMBL/GenBank/DDBJ databases">
        <title>Updated reference genomes for cyclostephanoid diatoms.</title>
        <authorList>
            <person name="Roberts W.R."/>
            <person name="Alverson A.J."/>
        </authorList>
    </citation>
    <scope>NUCLEOTIDE SEQUENCE [LARGE SCALE GENOMIC DNA]</scope>
    <source>
        <strain evidence="2 3">AJA276-08</strain>
    </source>
</reference>
<name>A0ABD3N4C4_9STRA</name>
<sequence>MGTKEIREELESMGELLREERIRASGRGGARGRTPHEGGGGGGDGAGGVGVGGASSSSSGKKKAGGGVREEGPRDPTYRDVIVTKFPGNKGLLEGKIFDVRAR</sequence>
<evidence type="ECO:0000313" key="3">
    <source>
        <dbReference type="Proteomes" id="UP001530315"/>
    </source>
</evidence>
<comment type="caution">
    <text evidence="2">The sequence shown here is derived from an EMBL/GenBank/DDBJ whole genome shotgun (WGS) entry which is preliminary data.</text>
</comment>
<proteinExistence type="predicted"/>
<organism evidence="2 3">
    <name type="scientific">Stephanodiscus triporus</name>
    <dbReference type="NCBI Taxonomy" id="2934178"/>
    <lineage>
        <taxon>Eukaryota</taxon>
        <taxon>Sar</taxon>
        <taxon>Stramenopiles</taxon>
        <taxon>Ochrophyta</taxon>
        <taxon>Bacillariophyta</taxon>
        <taxon>Coscinodiscophyceae</taxon>
        <taxon>Thalassiosirophycidae</taxon>
        <taxon>Stephanodiscales</taxon>
        <taxon>Stephanodiscaceae</taxon>
        <taxon>Stephanodiscus</taxon>
    </lineage>
</organism>
<feature type="region of interest" description="Disordered" evidence="1">
    <location>
        <begin position="1"/>
        <end position="80"/>
    </location>
</feature>
<protein>
    <submittedName>
        <fullName evidence="2">Uncharacterized protein</fullName>
    </submittedName>
</protein>
<accession>A0ABD3N4C4</accession>
<feature type="compositionally biased region" description="Basic and acidic residues" evidence="1">
    <location>
        <begin position="68"/>
        <end position="78"/>
    </location>
</feature>
<feature type="compositionally biased region" description="Gly residues" evidence="1">
    <location>
        <begin position="26"/>
        <end position="53"/>
    </location>
</feature>
<dbReference type="Proteomes" id="UP001530315">
    <property type="component" value="Unassembled WGS sequence"/>
</dbReference>
<feature type="compositionally biased region" description="Basic and acidic residues" evidence="1">
    <location>
        <begin position="1"/>
        <end position="23"/>
    </location>
</feature>
<evidence type="ECO:0000256" key="1">
    <source>
        <dbReference type="SAM" id="MobiDB-lite"/>
    </source>
</evidence>
<dbReference type="EMBL" id="JALLAZ020001628">
    <property type="protein sequence ID" value="KAL3770474.1"/>
    <property type="molecule type" value="Genomic_DNA"/>
</dbReference>
<keyword evidence="3" id="KW-1185">Reference proteome</keyword>
<dbReference type="AlphaFoldDB" id="A0ABD3N4C4"/>